<evidence type="ECO:0000313" key="7">
    <source>
        <dbReference type="EMBL" id="KAK7232868.1"/>
    </source>
</evidence>
<keyword evidence="4" id="KW-0493">Microtubule</keyword>
<evidence type="ECO:0000256" key="1">
    <source>
        <dbReference type="ARBA" id="ARBA00022741"/>
    </source>
</evidence>
<dbReference type="InterPro" id="IPR019821">
    <property type="entry name" value="Kinesin_motor_CS"/>
</dbReference>
<evidence type="ECO:0000256" key="4">
    <source>
        <dbReference type="RuleBase" id="RU000394"/>
    </source>
</evidence>
<dbReference type="SMART" id="SM00129">
    <property type="entry name" value="KISc"/>
    <property type="match status" value="1"/>
</dbReference>
<dbReference type="InterPro" id="IPR027640">
    <property type="entry name" value="Kinesin-like_fam"/>
</dbReference>
<dbReference type="Proteomes" id="UP001363151">
    <property type="component" value="Unassembled WGS sequence"/>
</dbReference>
<keyword evidence="3 4" id="KW-0505">Motor protein</keyword>
<keyword evidence="8" id="KW-1185">Reference proteome</keyword>
<evidence type="ECO:0000256" key="5">
    <source>
        <dbReference type="SAM" id="MobiDB-lite"/>
    </source>
</evidence>
<feature type="compositionally biased region" description="Low complexity" evidence="5">
    <location>
        <begin position="300"/>
        <end position="331"/>
    </location>
</feature>
<protein>
    <recommendedName>
        <fullName evidence="4">Kinesin-like protein</fullName>
    </recommendedName>
</protein>
<dbReference type="Gene3D" id="3.40.850.10">
    <property type="entry name" value="Kinesin motor domain"/>
    <property type="match status" value="1"/>
</dbReference>
<dbReference type="Pfam" id="PF00225">
    <property type="entry name" value="Kinesin"/>
    <property type="match status" value="1"/>
</dbReference>
<evidence type="ECO:0000256" key="2">
    <source>
        <dbReference type="ARBA" id="ARBA00022840"/>
    </source>
</evidence>
<name>A0ABR1FL69_AURAN</name>
<comment type="similarity">
    <text evidence="3 4">Belongs to the TRAFAC class myosin-kinesin ATPase superfamily. Kinesin family.</text>
</comment>
<dbReference type="PRINTS" id="PR00380">
    <property type="entry name" value="KINESINHEAVY"/>
</dbReference>
<dbReference type="EMBL" id="JBBJCI010000365">
    <property type="protein sequence ID" value="KAK7232868.1"/>
    <property type="molecule type" value="Genomic_DNA"/>
</dbReference>
<evidence type="ECO:0000259" key="6">
    <source>
        <dbReference type="PROSITE" id="PS50067"/>
    </source>
</evidence>
<feature type="region of interest" description="Disordered" evidence="5">
    <location>
        <begin position="252"/>
        <end position="333"/>
    </location>
</feature>
<keyword evidence="1 3" id="KW-0547">Nucleotide-binding</keyword>
<sequence>MTTEDDPKWRIFCVARIKPVGEGEAAAVVQESATQLSVPHPDDDDEEPTEGRLTFTMDAICGPEATQQDVYALFKPIVASTCKGRNGCVFAYGQTGSGKTHTVVGGDDFRSRGLVPRAIGQVFREAAKRRRKGGDVAVSCTFAQVYDDALYDLLDEGNESDDVGEWTKASVLEGDDGSLTFEGLAEYGADEEEDALRLLWVGTARRVLGQTKANDASSRSHAVFTIYVVDAQRKTRAKLHLVDLAGSERFGAQPRDRSYSEDSEGRGPPAAPLAPTGAAAAEEPAKENLAPPPRREAAAAKRAALAPGPPRAAGAARGDAPARPGAPQARPAGRRLRALRLGAKQRALTLQFDAGAAAASAKVRDDWLTALREAIDAARDLVL</sequence>
<reference evidence="7 8" key="1">
    <citation type="submission" date="2024-03" db="EMBL/GenBank/DDBJ databases">
        <title>Aureococcus anophagefferens CCMP1851 and Kratosvirus quantuckense: Draft genome of a second virus-susceptible host strain in the model system.</title>
        <authorList>
            <person name="Chase E."/>
            <person name="Truchon A.R."/>
            <person name="Schepens W."/>
            <person name="Wilhelm S.W."/>
        </authorList>
    </citation>
    <scope>NUCLEOTIDE SEQUENCE [LARGE SCALE GENOMIC DNA]</scope>
    <source>
        <strain evidence="7 8">CCMP1851</strain>
    </source>
</reference>
<evidence type="ECO:0000256" key="3">
    <source>
        <dbReference type="PROSITE-ProRule" id="PRU00283"/>
    </source>
</evidence>
<dbReference type="PANTHER" id="PTHR47969">
    <property type="entry name" value="CHROMOSOME-ASSOCIATED KINESIN KIF4A-RELATED"/>
    <property type="match status" value="1"/>
</dbReference>
<dbReference type="InterPro" id="IPR036961">
    <property type="entry name" value="Kinesin_motor_dom_sf"/>
</dbReference>
<feature type="region of interest" description="Disordered" evidence="5">
    <location>
        <begin position="31"/>
        <end position="50"/>
    </location>
</feature>
<dbReference type="PROSITE" id="PS00411">
    <property type="entry name" value="KINESIN_MOTOR_1"/>
    <property type="match status" value="1"/>
</dbReference>
<feature type="compositionally biased region" description="Basic and acidic residues" evidence="5">
    <location>
        <begin position="254"/>
        <end position="265"/>
    </location>
</feature>
<feature type="domain" description="Kinesin motor" evidence="6">
    <location>
        <begin position="10"/>
        <end position="249"/>
    </location>
</feature>
<comment type="caution">
    <text evidence="7">The sequence shown here is derived from an EMBL/GenBank/DDBJ whole genome shotgun (WGS) entry which is preliminary data.</text>
</comment>
<dbReference type="InterPro" id="IPR027417">
    <property type="entry name" value="P-loop_NTPase"/>
</dbReference>
<accession>A0ABR1FL69</accession>
<dbReference type="PANTHER" id="PTHR47969:SF29">
    <property type="entry name" value="KINESIN-LIKE PROTEIN"/>
    <property type="match status" value="1"/>
</dbReference>
<gene>
    <name evidence="7" type="ORF">SO694_0003604</name>
</gene>
<feature type="binding site" evidence="3">
    <location>
        <begin position="93"/>
        <end position="100"/>
    </location>
    <ligand>
        <name>ATP</name>
        <dbReference type="ChEBI" id="CHEBI:30616"/>
    </ligand>
</feature>
<evidence type="ECO:0000313" key="8">
    <source>
        <dbReference type="Proteomes" id="UP001363151"/>
    </source>
</evidence>
<dbReference type="PROSITE" id="PS50067">
    <property type="entry name" value="KINESIN_MOTOR_2"/>
    <property type="match status" value="1"/>
</dbReference>
<organism evidence="7 8">
    <name type="scientific">Aureococcus anophagefferens</name>
    <name type="common">Harmful bloom alga</name>
    <dbReference type="NCBI Taxonomy" id="44056"/>
    <lineage>
        <taxon>Eukaryota</taxon>
        <taxon>Sar</taxon>
        <taxon>Stramenopiles</taxon>
        <taxon>Ochrophyta</taxon>
        <taxon>Pelagophyceae</taxon>
        <taxon>Pelagomonadales</taxon>
        <taxon>Pelagomonadaceae</taxon>
        <taxon>Aureococcus</taxon>
    </lineage>
</organism>
<keyword evidence="2 3" id="KW-0067">ATP-binding</keyword>
<dbReference type="SUPFAM" id="SSF52540">
    <property type="entry name" value="P-loop containing nucleoside triphosphate hydrolases"/>
    <property type="match status" value="1"/>
</dbReference>
<proteinExistence type="inferred from homology"/>
<dbReference type="InterPro" id="IPR001752">
    <property type="entry name" value="Kinesin_motor_dom"/>
</dbReference>
<feature type="compositionally biased region" description="Low complexity" evidence="5">
    <location>
        <begin position="273"/>
        <end position="282"/>
    </location>
</feature>